<keyword evidence="1" id="KW-0732">Signal</keyword>
<proteinExistence type="predicted"/>
<dbReference type="InterPro" id="IPR009078">
    <property type="entry name" value="Ferritin-like_SF"/>
</dbReference>
<gene>
    <name evidence="2" type="ORF">BOO71_0004600</name>
</gene>
<keyword evidence="3" id="KW-1185">Reference proteome</keyword>
<dbReference type="NCBIfam" id="TIGR01409">
    <property type="entry name" value="TAT_signal_seq"/>
    <property type="match status" value="1"/>
</dbReference>
<dbReference type="AlphaFoldDB" id="A0A1U7P0P7"/>
<dbReference type="Gene3D" id="1.20.1260.10">
    <property type="match status" value="1"/>
</dbReference>
<accession>A0A1U7P0P7</accession>
<dbReference type="CDD" id="cd00657">
    <property type="entry name" value="Ferritin_like"/>
    <property type="match status" value="1"/>
</dbReference>
<feature type="signal peptide" evidence="1">
    <location>
        <begin position="1"/>
        <end position="31"/>
    </location>
</feature>
<name>A0A1U7P0P7_9DEIO</name>
<dbReference type="InterPro" id="IPR012347">
    <property type="entry name" value="Ferritin-like"/>
</dbReference>
<dbReference type="Pfam" id="PF13668">
    <property type="entry name" value="Ferritin_2"/>
    <property type="match status" value="1"/>
</dbReference>
<dbReference type="STRING" id="249408.BOO71_0004600"/>
<dbReference type="PANTHER" id="PTHR31694:SF26">
    <property type="entry name" value="OS05G0151100 PROTEIN"/>
    <property type="match status" value="1"/>
</dbReference>
<protein>
    <submittedName>
        <fullName evidence="2">Twin-arginine translocation pathway signal</fullName>
    </submittedName>
</protein>
<dbReference type="SUPFAM" id="SSF47240">
    <property type="entry name" value="Ferritin-like"/>
    <property type="match status" value="1"/>
</dbReference>
<dbReference type="Proteomes" id="UP000186607">
    <property type="component" value="Unassembled WGS sequence"/>
</dbReference>
<comment type="caution">
    <text evidence="2">The sequence shown here is derived from an EMBL/GenBank/DDBJ whole genome shotgun (WGS) entry which is preliminary data.</text>
</comment>
<dbReference type="InterPro" id="IPR019546">
    <property type="entry name" value="TAT_signal_bac_arc"/>
</dbReference>
<dbReference type="PANTHER" id="PTHR31694">
    <property type="entry name" value="DESICCATION-LIKE PROTEIN"/>
    <property type="match status" value="1"/>
</dbReference>
<dbReference type="PROSITE" id="PS51318">
    <property type="entry name" value="TAT"/>
    <property type="match status" value="1"/>
</dbReference>
<dbReference type="InterPro" id="IPR006311">
    <property type="entry name" value="TAT_signal"/>
</dbReference>
<evidence type="ECO:0000256" key="1">
    <source>
        <dbReference type="SAM" id="SignalP"/>
    </source>
</evidence>
<sequence length="242" mass="25879">MTTPDRRSFLKYAGVGTGAMMLGGLHLSAFAADTSPTTKSAAQDLAILNYALTLEYIEAAFYAAFDVGGAYASKLSNARVKEYAKELASQEQGHVDYLISTIKSLGGTPVAKPNLTFAPLIPDPSKLNDEVFLQLAVTFEPVGTRAYLGQATSIMNADVLTAAASVLAVEANHVSGIQQLRVFLGYNKKPTRMFARTPQSDAKPNSTNVGDFDPDFSPMPTALWEPLSMAEVLEIVAPLIVK</sequence>
<evidence type="ECO:0000313" key="3">
    <source>
        <dbReference type="Proteomes" id="UP000186607"/>
    </source>
</evidence>
<dbReference type="RefSeq" id="WP_075831411.1">
    <property type="nucleotide sequence ID" value="NZ_MSTI01000057.1"/>
</dbReference>
<organism evidence="2 3">
    <name type="scientific">Deinococcus marmoris</name>
    <dbReference type="NCBI Taxonomy" id="249408"/>
    <lineage>
        <taxon>Bacteria</taxon>
        <taxon>Thermotogati</taxon>
        <taxon>Deinococcota</taxon>
        <taxon>Deinococci</taxon>
        <taxon>Deinococcales</taxon>
        <taxon>Deinococcaceae</taxon>
        <taxon>Deinococcus</taxon>
    </lineage>
</organism>
<feature type="chain" id="PRO_5012617626" evidence="1">
    <location>
        <begin position="32"/>
        <end position="242"/>
    </location>
</feature>
<evidence type="ECO:0000313" key="2">
    <source>
        <dbReference type="EMBL" id="OLV18741.1"/>
    </source>
</evidence>
<reference evidence="2 3" key="1">
    <citation type="submission" date="2017-01" db="EMBL/GenBank/DDBJ databases">
        <title>Genome Analysis of Deinococcus marmoris KOPRI26562.</title>
        <authorList>
            <person name="Kim J.H."/>
            <person name="Oh H.-M."/>
        </authorList>
    </citation>
    <scope>NUCLEOTIDE SEQUENCE [LARGE SCALE GENOMIC DNA]</scope>
    <source>
        <strain evidence="2 3">KOPRI26562</strain>
    </source>
</reference>
<dbReference type="InterPro" id="IPR052965">
    <property type="entry name" value="Pigment-catalase-like"/>
</dbReference>
<dbReference type="EMBL" id="MSTI01000057">
    <property type="protein sequence ID" value="OLV18741.1"/>
    <property type="molecule type" value="Genomic_DNA"/>
</dbReference>
<dbReference type="OrthoDB" id="954262at2"/>